<comment type="function">
    <text evidence="8">Hydrolyzes ribosome-free peptidyl-tRNAs (with 1 or more amino acids incorporated), which drop off the ribosome during protein synthesis, or as a result of ribosome stalling.</text>
</comment>
<dbReference type="Proteomes" id="UP000824242">
    <property type="component" value="Unassembled WGS sequence"/>
</dbReference>
<feature type="site" description="Stabilizes the basic form of H active site to accept a proton" evidence="8">
    <location>
        <position position="105"/>
    </location>
</feature>
<feature type="site" description="Discriminates between blocked and unblocked aminoacyl-tRNA" evidence="8">
    <location>
        <position position="23"/>
    </location>
</feature>
<feature type="active site" description="Proton acceptor" evidence="8">
    <location>
        <position position="33"/>
    </location>
</feature>
<dbReference type="InterPro" id="IPR001328">
    <property type="entry name" value="Pept_tRNA_hydro"/>
</dbReference>
<gene>
    <name evidence="8" type="primary">pth</name>
    <name evidence="11" type="ORF">IAB89_10255</name>
</gene>
<comment type="caution">
    <text evidence="11">The sequence shown here is derived from an EMBL/GenBank/DDBJ whole genome shotgun (WGS) entry which is preliminary data.</text>
</comment>
<comment type="catalytic activity">
    <reaction evidence="6 8 9">
        <text>an N-acyl-L-alpha-aminoacyl-tRNA + H2O = an N-acyl-L-amino acid + a tRNA + H(+)</text>
        <dbReference type="Rhea" id="RHEA:54448"/>
        <dbReference type="Rhea" id="RHEA-COMP:10123"/>
        <dbReference type="Rhea" id="RHEA-COMP:13883"/>
        <dbReference type="ChEBI" id="CHEBI:15377"/>
        <dbReference type="ChEBI" id="CHEBI:15378"/>
        <dbReference type="ChEBI" id="CHEBI:59874"/>
        <dbReference type="ChEBI" id="CHEBI:78442"/>
        <dbReference type="ChEBI" id="CHEBI:138191"/>
        <dbReference type="EC" id="3.1.1.29"/>
    </reaction>
</comment>
<reference evidence="11" key="1">
    <citation type="submission" date="2020-10" db="EMBL/GenBank/DDBJ databases">
        <authorList>
            <person name="Gilroy R."/>
        </authorList>
    </citation>
    <scope>NUCLEOTIDE SEQUENCE</scope>
    <source>
        <strain evidence="11">ChiSxjej1B13-7958</strain>
    </source>
</reference>
<evidence type="ECO:0000256" key="3">
    <source>
        <dbReference type="ARBA" id="ARBA00022801"/>
    </source>
</evidence>
<evidence type="ECO:0000313" key="12">
    <source>
        <dbReference type="Proteomes" id="UP000824242"/>
    </source>
</evidence>
<dbReference type="GO" id="GO:0004045">
    <property type="term" value="F:peptidyl-tRNA hydrolase activity"/>
    <property type="evidence" value="ECO:0007669"/>
    <property type="project" value="UniProtKB-UniRule"/>
</dbReference>
<dbReference type="GO" id="GO:0000049">
    <property type="term" value="F:tRNA binding"/>
    <property type="evidence" value="ECO:0007669"/>
    <property type="project" value="UniProtKB-UniRule"/>
</dbReference>
<proteinExistence type="inferred from homology"/>
<dbReference type="EMBL" id="DVGZ01000110">
    <property type="protein sequence ID" value="HIR48014.1"/>
    <property type="molecule type" value="Genomic_DNA"/>
</dbReference>
<dbReference type="SUPFAM" id="SSF53178">
    <property type="entry name" value="Peptidyl-tRNA hydrolase-like"/>
    <property type="match status" value="1"/>
</dbReference>
<dbReference type="Gene3D" id="3.40.50.1470">
    <property type="entry name" value="Peptidyl-tRNA hydrolase"/>
    <property type="match status" value="1"/>
</dbReference>
<feature type="binding site" evidence="8">
    <location>
        <position position="126"/>
    </location>
    <ligand>
        <name>tRNA</name>
        <dbReference type="ChEBI" id="CHEBI:17843"/>
    </ligand>
</feature>
<dbReference type="GO" id="GO:0005737">
    <property type="term" value="C:cytoplasm"/>
    <property type="evidence" value="ECO:0007669"/>
    <property type="project" value="UniProtKB-SubCell"/>
</dbReference>
<evidence type="ECO:0000256" key="7">
    <source>
        <dbReference type="ARBA" id="ARBA00050038"/>
    </source>
</evidence>
<dbReference type="PROSITE" id="PS01195">
    <property type="entry name" value="PEPT_TRNA_HYDROL_1"/>
    <property type="match status" value="1"/>
</dbReference>
<evidence type="ECO:0000256" key="4">
    <source>
        <dbReference type="ARBA" id="ARBA00022884"/>
    </source>
</evidence>
<dbReference type="Pfam" id="PF01195">
    <property type="entry name" value="Pept_tRNA_hydro"/>
    <property type="match status" value="1"/>
</dbReference>
<keyword evidence="4 8" id="KW-0694">RNA-binding</keyword>
<dbReference type="FunFam" id="3.40.50.1470:FF:000001">
    <property type="entry name" value="Peptidyl-tRNA hydrolase"/>
    <property type="match status" value="1"/>
</dbReference>
<dbReference type="InterPro" id="IPR018171">
    <property type="entry name" value="Pept_tRNA_hydro_CS"/>
</dbReference>
<dbReference type="GO" id="GO:0006515">
    <property type="term" value="P:protein quality control for misfolded or incompletely synthesized proteins"/>
    <property type="evidence" value="ECO:0007669"/>
    <property type="project" value="UniProtKB-UniRule"/>
</dbReference>
<reference evidence="11" key="2">
    <citation type="journal article" date="2021" name="PeerJ">
        <title>Extensive microbial diversity within the chicken gut microbiome revealed by metagenomics and culture.</title>
        <authorList>
            <person name="Gilroy R."/>
            <person name="Ravi A."/>
            <person name="Getino M."/>
            <person name="Pursley I."/>
            <person name="Horton D.L."/>
            <person name="Alikhan N.F."/>
            <person name="Baker D."/>
            <person name="Gharbi K."/>
            <person name="Hall N."/>
            <person name="Watson M."/>
            <person name="Adriaenssens E.M."/>
            <person name="Foster-Nyarko E."/>
            <person name="Jarju S."/>
            <person name="Secka A."/>
            <person name="Antonio M."/>
            <person name="Oren A."/>
            <person name="Chaudhuri R.R."/>
            <person name="La Ragione R."/>
            <person name="Hildebrand F."/>
            <person name="Pallen M.J."/>
        </authorList>
    </citation>
    <scope>NUCLEOTIDE SEQUENCE</scope>
    <source>
        <strain evidence="11">ChiSxjej1B13-7958</strain>
    </source>
</reference>
<dbReference type="PANTHER" id="PTHR17224">
    <property type="entry name" value="PEPTIDYL-TRNA HYDROLASE"/>
    <property type="match status" value="1"/>
</dbReference>
<accession>A0A9D1DG05</accession>
<keyword evidence="2 8" id="KW-0820">tRNA-binding</keyword>
<comment type="similarity">
    <text evidence="5 8 10">Belongs to the PTH family.</text>
</comment>
<evidence type="ECO:0000256" key="8">
    <source>
        <dbReference type="HAMAP-Rule" id="MF_00083"/>
    </source>
</evidence>
<feature type="binding site" evidence="8">
    <location>
        <position position="28"/>
    </location>
    <ligand>
        <name>tRNA</name>
        <dbReference type="ChEBI" id="CHEBI:17843"/>
    </ligand>
</feature>
<dbReference type="NCBIfam" id="TIGR00447">
    <property type="entry name" value="pth"/>
    <property type="match status" value="1"/>
</dbReference>
<evidence type="ECO:0000256" key="6">
    <source>
        <dbReference type="ARBA" id="ARBA00048707"/>
    </source>
</evidence>
<dbReference type="CDD" id="cd00462">
    <property type="entry name" value="PTH"/>
    <property type="match status" value="1"/>
</dbReference>
<evidence type="ECO:0000256" key="1">
    <source>
        <dbReference type="ARBA" id="ARBA00013260"/>
    </source>
</evidence>
<evidence type="ECO:0000256" key="9">
    <source>
        <dbReference type="RuleBase" id="RU000673"/>
    </source>
</evidence>
<dbReference type="InterPro" id="IPR036416">
    <property type="entry name" value="Pept_tRNA_hydro_sf"/>
</dbReference>
<organism evidence="11 12">
    <name type="scientific">Candidatus Caccousia avicola</name>
    <dbReference type="NCBI Taxonomy" id="2840721"/>
    <lineage>
        <taxon>Bacteria</taxon>
        <taxon>Bacillati</taxon>
        <taxon>Bacillota</taxon>
        <taxon>Clostridia</taxon>
        <taxon>Eubacteriales</taxon>
        <taxon>Oscillospiraceae</taxon>
        <taxon>Oscillospiraceae incertae sedis</taxon>
        <taxon>Candidatus Caccousia</taxon>
    </lineage>
</organism>
<name>A0A9D1DG05_9FIRM</name>
<dbReference type="AlphaFoldDB" id="A0A9D1DG05"/>
<dbReference type="EC" id="3.1.1.29" evidence="1 8"/>
<keyword evidence="8" id="KW-0963">Cytoplasm</keyword>
<protein>
    <recommendedName>
        <fullName evidence="7 8">Peptidyl-tRNA hydrolase</fullName>
        <shortName evidence="8">Pth</shortName>
        <ecNumber evidence="1 8">3.1.1.29</ecNumber>
    </recommendedName>
</protein>
<dbReference type="HAMAP" id="MF_00083">
    <property type="entry name" value="Pept_tRNA_hydro_bact"/>
    <property type="match status" value="1"/>
</dbReference>
<evidence type="ECO:0000313" key="11">
    <source>
        <dbReference type="EMBL" id="HIR48014.1"/>
    </source>
</evidence>
<comment type="subcellular location">
    <subcellularLocation>
        <location evidence="8">Cytoplasm</location>
    </subcellularLocation>
</comment>
<feature type="binding site" evidence="8">
    <location>
        <position position="80"/>
    </location>
    <ligand>
        <name>tRNA</name>
        <dbReference type="ChEBI" id="CHEBI:17843"/>
    </ligand>
</feature>
<dbReference type="GO" id="GO:0072344">
    <property type="term" value="P:rescue of stalled ribosome"/>
    <property type="evidence" value="ECO:0007669"/>
    <property type="project" value="UniProtKB-UniRule"/>
</dbReference>
<evidence type="ECO:0000256" key="10">
    <source>
        <dbReference type="RuleBase" id="RU004320"/>
    </source>
</evidence>
<evidence type="ECO:0000256" key="5">
    <source>
        <dbReference type="ARBA" id="ARBA00038063"/>
    </source>
</evidence>
<feature type="binding site" evidence="8">
    <location>
        <position position="78"/>
    </location>
    <ligand>
        <name>tRNA</name>
        <dbReference type="ChEBI" id="CHEBI:17843"/>
    </ligand>
</feature>
<comment type="function">
    <text evidence="8">Catalyzes the release of premature peptidyl moieties from peptidyl-tRNA molecules trapped in stalled 50S ribosomal subunits, and thus maintains levels of free tRNAs and 50S ribosomes.</text>
</comment>
<comment type="subunit">
    <text evidence="8">Monomer.</text>
</comment>
<keyword evidence="3 8" id="KW-0378">Hydrolase</keyword>
<sequence length="201" mass="21957">MLFFSRKPAPTGPVEYMVVGLGNPGSKYENTRHNAGFLAIDRLAEKAGVSIDRLKFKGLTAQAEVGGKRVLLLKPSTFMNLSGQSVQEALAFYKLPPNRCIVLFDDISLDPGRMRIRAKGTDGGHNGMKNIIYLTGHDDIPRIKIGVGKKPNPGWDLADWVLSRFSPADCKALDPVLDHAAEAVSLIVNGKLQEAQNRFNS</sequence>
<evidence type="ECO:0000256" key="2">
    <source>
        <dbReference type="ARBA" id="ARBA00022555"/>
    </source>
</evidence>
<dbReference type="PANTHER" id="PTHR17224:SF1">
    <property type="entry name" value="PEPTIDYL-TRNA HYDROLASE"/>
    <property type="match status" value="1"/>
</dbReference>